<sequence>MSGVMSLDNWRRGIPLWAGISRRESGSPTHNL</sequence>
<organism evidence="1 2">
    <name type="scientific">Crocosphaera watsonii WH 0003</name>
    <dbReference type="NCBI Taxonomy" id="423471"/>
    <lineage>
        <taxon>Bacteria</taxon>
        <taxon>Bacillati</taxon>
        <taxon>Cyanobacteriota</taxon>
        <taxon>Cyanophyceae</taxon>
        <taxon>Oscillatoriophycideae</taxon>
        <taxon>Chroococcales</taxon>
        <taxon>Aphanothecaceae</taxon>
        <taxon>Crocosphaera</taxon>
    </lineage>
</organism>
<dbReference type="Proteomes" id="UP000003477">
    <property type="component" value="Unassembled WGS sequence"/>
</dbReference>
<comment type="caution">
    <text evidence="1">The sequence shown here is derived from an EMBL/GenBank/DDBJ whole genome shotgun (WGS) entry which is preliminary data.</text>
</comment>
<reference evidence="1 2" key="1">
    <citation type="journal article" date="2011" name="Front. Microbiol.">
        <title>Two Strains of Crocosphaera watsonii with Highly Conserved Genomes are Distinguished by Strain-Specific Features.</title>
        <authorList>
            <person name="Bench S.R."/>
            <person name="Ilikchyan I.N."/>
            <person name="Tripp H.J."/>
            <person name="Zehr J.P."/>
        </authorList>
    </citation>
    <scope>NUCLEOTIDE SEQUENCE [LARGE SCALE GENOMIC DNA]</scope>
    <source>
        <strain evidence="1 2">WH 0003</strain>
    </source>
</reference>
<dbReference type="EMBL" id="AESD01000415">
    <property type="protein sequence ID" value="EHJ12506.1"/>
    <property type="molecule type" value="Genomic_DNA"/>
</dbReference>
<gene>
    <name evidence="1" type="ORF">CWATWH0003_2783</name>
</gene>
<evidence type="ECO:0000313" key="1">
    <source>
        <dbReference type="EMBL" id="EHJ12506.1"/>
    </source>
</evidence>
<name>G5J5M8_CROWT</name>
<protein>
    <submittedName>
        <fullName evidence="1">Transposase (Probable), IS891/IS1136/IS1341:Transposase, IS605 OrfB</fullName>
    </submittedName>
</protein>
<proteinExistence type="predicted"/>
<dbReference type="AlphaFoldDB" id="G5J5M8"/>
<accession>G5J5M8</accession>
<evidence type="ECO:0000313" key="2">
    <source>
        <dbReference type="Proteomes" id="UP000003477"/>
    </source>
</evidence>